<dbReference type="Proteomes" id="UP000199092">
    <property type="component" value="Chromosome I"/>
</dbReference>
<name>A0A1H1L3T2_9ACTN</name>
<dbReference type="AlphaFoldDB" id="A0A1H1L3T2"/>
<keyword evidence="2" id="KW-1185">Reference proteome</keyword>
<dbReference type="EMBL" id="LT629749">
    <property type="protein sequence ID" value="SDR68569.1"/>
    <property type="molecule type" value="Genomic_DNA"/>
</dbReference>
<reference evidence="1 2" key="1">
    <citation type="submission" date="2016-10" db="EMBL/GenBank/DDBJ databases">
        <authorList>
            <person name="de Groot N.N."/>
        </authorList>
    </citation>
    <scope>NUCLEOTIDE SEQUENCE [LARGE SCALE GENOMIC DNA]</scope>
    <source>
        <strain evidence="1 2">DSM 21741</strain>
    </source>
</reference>
<accession>A0A1H1L3T2</accession>
<organism evidence="1 2">
    <name type="scientific">Friedmanniella luteola</name>
    <dbReference type="NCBI Taxonomy" id="546871"/>
    <lineage>
        <taxon>Bacteria</taxon>
        <taxon>Bacillati</taxon>
        <taxon>Actinomycetota</taxon>
        <taxon>Actinomycetes</taxon>
        <taxon>Propionibacteriales</taxon>
        <taxon>Nocardioidaceae</taxon>
        <taxon>Friedmanniella</taxon>
    </lineage>
</organism>
<protein>
    <submittedName>
        <fullName evidence="1">EcsC protein family protein</fullName>
    </submittedName>
</protein>
<sequence length="233" mass="24021">MPSAQDVGKMIVRGIGPVATMVSQPHAAGGVLRRVLEVAIDGYGKVPGAKASAARQLQRHEGSVDRAVEGLIDFHVRLASAQGFVTNLGGAVALPVAVPANLTGVAVVQIRMVAAIAHLRGYDLDDNRVRTALVMCLLGGEGVVKLIKEGKLPTSPMAVATAPVFDPELDARVADAVVTDLASRVGGKNLALVLTKRVPLVGGGIGAVVDGLATHQIGRYAKSELLRRRALGG</sequence>
<dbReference type="STRING" id="546871.SAMN04488543_0033"/>
<evidence type="ECO:0000313" key="2">
    <source>
        <dbReference type="Proteomes" id="UP000199092"/>
    </source>
</evidence>
<gene>
    <name evidence="1" type="ORF">SAMN04488543_0033</name>
</gene>
<proteinExistence type="predicted"/>
<evidence type="ECO:0000313" key="1">
    <source>
        <dbReference type="EMBL" id="SDR68569.1"/>
    </source>
</evidence>